<dbReference type="OrthoDB" id="9797716at2"/>
<dbReference type="SMART" id="SM00418">
    <property type="entry name" value="HTH_ARSR"/>
    <property type="match status" value="1"/>
</dbReference>
<dbReference type="PROSITE" id="PS50987">
    <property type="entry name" value="HTH_ARSR_2"/>
    <property type="match status" value="1"/>
</dbReference>
<dbReference type="CDD" id="cd00090">
    <property type="entry name" value="HTH_ARSR"/>
    <property type="match status" value="1"/>
</dbReference>
<dbReference type="InterPro" id="IPR051081">
    <property type="entry name" value="HTH_MetalResp_TranReg"/>
</dbReference>
<keyword evidence="3" id="KW-0804">Transcription</keyword>
<keyword evidence="1" id="KW-0805">Transcription regulation</keyword>
<dbReference type="GO" id="GO:0003700">
    <property type="term" value="F:DNA-binding transcription factor activity"/>
    <property type="evidence" value="ECO:0007669"/>
    <property type="project" value="InterPro"/>
</dbReference>
<dbReference type="EMBL" id="LYDR01000063">
    <property type="protein sequence ID" value="ODA32820.1"/>
    <property type="molecule type" value="Genomic_DNA"/>
</dbReference>
<dbReference type="AlphaFoldDB" id="A0A1C3EHV9"/>
<organism evidence="6 7">
    <name type="scientific">Planctopirus hydrillae</name>
    <dbReference type="NCBI Taxonomy" id="1841610"/>
    <lineage>
        <taxon>Bacteria</taxon>
        <taxon>Pseudomonadati</taxon>
        <taxon>Planctomycetota</taxon>
        <taxon>Planctomycetia</taxon>
        <taxon>Planctomycetales</taxon>
        <taxon>Planctomycetaceae</taxon>
        <taxon>Planctopirus</taxon>
    </lineage>
</organism>
<dbReference type="NCBIfam" id="NF033788">
    <property type="entry name" value="HTH_metalloreg"/>
    <property type="match status" value="1"/>
</dbReference>
<accession>A0A1C3EHV9</accession>
<feature type="region of interest" description="Disordered" evidence="4">
    <location>
        <begin position="96"/>
        <end position="184"/>
    </location>
</feature>
<evidence type="ECO:0000313" key="7">
    <source>
        <dbReference type="Proteomes" id="UP000094828"/>
    </source>
</evidence>
<evidence type="ECO:0000256" key="3">
    <source>
        <dbReference type="ARBA" id="ARBA00023163"/>
    </source>
</evidence>
<evidence type="ECO:0000256" key="2">
    <source>
        <dbReference type="ARBA" id="ARBA00023125"/>
    </source>
</evidence>
<dbReference type="SUPFAM" id="SSF46785">
    <property type="entry name" value="Winged helix' DNA-binding domain"/>
    <property type="match status" value="1"/>
</dbReference>
<gene>
    <name evidence="6" type="ORF">A6X21_21115</name>
</gene>
<keyword evidence="2" id="KW-0238">DNA-binding</keyword>
<dbReference type="InterPro" id="IPR036390">
    <property type="entry name" value="WH_DNA-bd_sf"/>
</dbReference>
<evidence type="ECO:0000313" key="6">
    <source>
        <dbReference type="EMBL" id="ODA32820.1"/>
    </source>
</evidence>
<keyword evidence="7" id="KW-1185">Reference proteome</keyword>
<name>A0A1C3EHV9_9PLAN</name>
<protein>
    <recommendedName>
        <fullName evidence="5">HTH arsR-type domain-containing protein</fullName>
    </recommendedName>
</protein>
<feature type="compositionally biased region" description="Low complexity" evidence="4">
    <location>
        <begin position="103"/>
        <end position="119"/>
    </location>
</feature>
<dbReference type="PANTHER" id="PTHR33154">
    <property type="entry name" value="TRANSCRIPTIONAL REGULATOR, ARSR FAMILY"/>
    <property type="match status" value="1"/>
</dbReference>
<dbReference type="PRINTS" id="PR00778">
    <property type="entry name" value="HTHARSR"/>
</dbReference>
<proteinExistence type="predicted"/>
<dbReference type="InterPro" id="IPR011991">
    <property type="entry name" value="ArsR-like_HTH"/>
</dbReference>
<dbReference type="RefSeq" id="WP_068847407.1">
    <property type="nucleotide sequence ID" value="NZ_LYDR01000063.1"/>
</dbReference>
<evidence type="ECO:0000256" key="4">
    <source>
        <dbReference type="SAM" id="MobiDB-lite"/>
    </source>
</evidence>
<dbReference type="Pfam" id="PF01022">
    <property type="entry name" value="HTH_5"/>
    <property type="match status" value="1"/>
</dbReference>
<dbReference type="STRING" id="1841610.A6X21_21115"/>
<feature type="compositionally biased region" description="Basic and acidic residues" evidence="4">
    <location>
        <begin position="141"/>
        <end position="159"/>
    </location>
</feature>
<dbReference type="Proteomes" id="UP000094828">
    <property type="component" value="Unassembled WGS sequence"/>
</dbReference>
<comment type="caution">
    <text evidence="6">The sequence shown here is derived from an EMBL/GenBank/DDBJ whole genome shotgun (WGS) entry which is preliminary data.</text>
</comment>
<dbReference type="InterPro" id="IPR036388">
    <property type="entry name" value="WH-like_DNA-bd_sf"/>
</dbReference>
<evidence type="ECO:0000259" key="5">
    <source>
        <dbReference type="PROSITE" id="PS50987"/>
    </source>
</evidence>
<dbReference type="InterPro" id="IPR001845">
    <property type="entry name" value="HTH_ArsR_DNA-bd_dom"/>
</dbReference>
<evidence type="ECO:0000256" key="1">
    <source>
        <dbReference type="ARBA" id="ARBA00023015"/>
    </source>
</evidence>
<dbReference type="Gene3D" id="1.10.10.10">
    <property type="entry name" value="Winged helix-like DNA-binding domain superfamily/Winged helix DNA-binding domain"/>
    <property type="match status" value="1"/>
</dbReference>
<feature type="domain" description="HTH arsR-type" evidence="5">
    <location>
        <begin position="3"/>
        <end position="97"/>
    </location>
</feature>
<dbReference type="PANTHER" id="PTHR33154:SF33">
    <property type="entry name" value="TRANSCRIPTIONAL REPRESSOR SDPR"/>
    <property type="match status" value="1"/>
</dbReference>
<reference evidence="6 7" key="1">
    <citation type="submission" date="2016-05" db="EMBL/GenBank/DDBJ databases">
        <title>Genomic and physiological characterization of Planctopirus sp. isolated from fresh water lake.</title>
        <authorList>
            <person name="Subhash Y."/>
            <person name="Ramana C."/>
        </authorList>
    </citation>
    <scope>NUCLEOTIDE SEQUENCE [LARGE SCALE GENOMIC DNA]</scope>
    <source>
        <strain evidence="6 7">JC280</strain>
    </source>
</reference>
<dbReference type="GO" id="GO:0003677">
    <property type="term" value="F:DNA binding"/>
    <property type="evidence" value="ECO:0007669"/>
    <property type="project" value="UniProtKB-KW"/>
</dbReference>
<feature type="compositionally biased region" description="Polar residues" evidence="4">
    <location>
        <begin position="175"/>
        <end position="184"/>
    </location>
</feature>
<sequence>MPSSTVASREMAELLGVLSHPCRVQIVEELRDSERNVNSLQELLGISHSGVSQHLALLRTRKLLKERRSGRHVYYRLANPRLAEWLKMGNVFLDQPSPDPMENSGTGNNASASASSSMSWEAHILQQKAIAQPEPSSSHGKLSERLPEQTSLGEHRDFNQTDFSETVVADKPTDLSDSSTTFPT</sequence>